<evidence type="ECO:0000313" key="3">
    <source>
        <dbReference type="Proteomes" id="UP000006454"/>
    </source>
</evidence>
<feature type="compositionally biased region" description="Basic residues" evidence="1">
    <location>
        <begin position="36"/>
        <end position="59"/>
    </location>
</feature>
<proteinExistence type="predicted"/>
<dbReference type="Proteomes" id="UP000006454">
    <property type="component" value="Unassembled WGS sequence"/>
</dbReference>
<organism evidence="2 3">
    <name type="scientific">Fusobacterium vincentii ATCC 49256</name>
    <dbReference type="NCBI Taxonomy" id="209882"/>
    <lineage>
        <taxon>Bacteria</taxon>
        <taxon>Fusobacteriati</taxon>
        <taxon>Fusobacteriota</taxon>
        <taxon>Fusobacteriia</taxon>
        <taxon>Fusobacteriales</taxon>
        <taxon>Fusobacteriaceae</taxon>
        <taxon>Fusobacterium</taxon>
    </lineage>
</organism>
<reference evidence="2 3" key="1">
    <citation type="journal article" date="2003" name="Genome Res.">
        <title>Genome analysis of F. nucleatum sub spp vincentii and its comparison with the genome of F. nucleatum ATCC 25586.</title>
        <authorList>
            <person name="Kapatral V."/>
            <person name="Ivanova N."/>
            <person name="Anderson I."/>
            <person name="Reznik G."/>
            <person name="Bhattacharyya A."/>
            <person name="Gardner W.L."/>
            <person name="Mikhailova N."/>
            <person name="Lapidus A."/>
            <person name="Larsen N."/>
            <person name="D'Souza M."/>
            <person name="Walunas T."/>
            <person name="Haselkorn R."/>
            <person name="Overbeek R."/>
            <person name="Kyrpides N."/>
        </authorList>
    </citation>
    <scope>NUCLEOTIDE SEQUENCE [LARGE SCALE GENOMIC DNA]</scope>
    <source>
        <strain evidence="2 3">ATCC 49256</strain>
    </source>
</reference>
<accession>Q7P3Y7</accession>
<evidence type="ECO:0000313" key="2">
    <source>
        <dbReference type="EMBL" id="EAA23318.1"/>
    </source>
</evidence>
<feature type="compositionally biased region" description="Basic and acidic residues" evidence="1">
    <location>
        <begin position="67"/>
        <end position="84"/>
    </location>
</feature>
<dbReference type="AlphaFoldDB" id="Q7P3Y7"/>
<comment type="caution">
    <text evidence="2">The sequence shown here is derived from an EMBL/GenBank/DDBJ whole genome shotgun (WGS) entry which is preliminary data.</text>
</comment>
<gene>
    <name evidence="2" type="ORF">FNV0197</name>
</gene>
<protein>
    <submittedName>
        <fullName evidence="2">Uncharacterized protein</fullName>
    </submittedName>
</protein>
<feature type="region of interest" description="Disordered" evidence="1">
    <location>
        <begin position="21"/>
        <end position="84"/>
    </location>
</feature>
<sequence length="84" mass="9873">MTGFEIRYWTLGSGIEFRETDPKSEKYHAQSDAINNRKKHLPRTKGLTRKIRKAKKKRPNNGPTVKHSIDCSNDKYISKKEERQ</sequence>
<evidence type="ECO:0000256" key="1">
    <source>
        <dbReference type="SAM" id="MobiDB-lite"/>
    </source>
</evidence>
<name>Q7P3Y7_FUSVC</name>
<dbReference type="EMBL" id="AABF01000155">
    <property type="protein sequence ID" value="EAA23318.1"/>
    <property type="molecule type" value="Genomic_DNA"/>
</dbReference>